<dbReference type="AlphaFoldDB" id="I7IL04"/>
<name>I7IL04_9BURK</name>
<feature type="chain" id="PRO_5003710567" description="Sel1 repeat family protein" evidence="1">
    <location>
        <begin position="29"/>
        <end position="342"/>
    </location>
</feature>
<dbReference type="InterPro" id="IPR050767">
    <property type="entry name" value="Sel1_AlgK"/>
</dbReference>
<proteinExistence type="predicted"/>
<evidence type="ECO:0008006" key="3">
    <source>
        <dbReference type="Google" id="ProtNLM"/>
    </source>
</evidence>
<feature type="signal peptide" evidence="1">
    <location>
        <begin position="1"/>
        <end position="28"/>
    </location>
</feature>
<dbReference type="InterPro" id="IPR006597">
    <property type="entry name" value="Sel1-like"/>
</dbReference>
<dbReference type="GO" id="GO:0036503">
    <property type="term" value="P:ERAD pathway"/>
    <property type="evidence" value="ECO:0007669"/>
    <property type="project" value="TreeGrafter"/>
</dbReference>
<keyword evidence="1" id="KW-0732">Signal</keyword>
<dbReference type="KEGG" id="tat:KUM_0870"/>
<dbReference type="EMBL" id="HE681424">
    <property type="protein sequence ID" value="CCG19662.1"/>
    <property type="molecule type" value="Genomic_DNA"/>
</dbReference>
<gene>
    <name evidence="2" type="ORF">KUM_0870</name>
</gene>
<dbReference type="SUPFAM" id="SSF81901">
    <property type="entry name" value="HCP-like"/>
    <property type="match status" value="2"/>
</dbReference>
<dbReference type="HOGENOM" id="CLU_852413_0_0_4"/>
<dbReference type="Gene3D" id="1.25.40.10">
    <property type="entry name" value="Tetratricopeptide repeat domain"/>
    <property type="match status" value="2"/>
</dbReference>
<dbReference type="RefSeq" id="WP_015551731.1">
    <property type="nucleotide sequence ID" value="NC_021033.1"/>
</dbReference>
<evidence type="ECO:0000313" key="2">
    <source>
        <dbReference type="EMBL" id="CCG19662.1"/>
    </source>
</evidence>
<accession>I7IL04</accession>
<dbReference type="PANTHER" id="PTHR11102">
    <property type="entry name" value="SEL-1-LIKE PROTEIN"/>
    <property type="match status" value="1"/>
</dbReference>
<dbReference type="Pfam" id="PF08238">
    <property type="entry name" value="Sel1"/>
    <property type="match status" value="4"/>
</dbReference>
<protein>
    <recommendedName>
        <fullName evidence="3">Sel1 repeat family protein</fullName>
    </recommendedName>
</protein>
<organism evidence="2">
    <name type="scientific">Taylorella asinigenitalis 14/45</name>
    <dbReference type="NCBI Taxonomy" id="1091495"/>
    <lineage>
        <taxon>Bacteria</taxon>
        <taxon>Pseudomonadati</taxon>
        <taxon>Pseudomonadota</taxon>
        <taxon>Betaproteobacteria</taxon>
        <taxon>Burkholderiales</taxon>
        <taxon>Alcaligenaceae</taxon>
        <taxon>Taylorella</taxon>
    </lineage>
</organism>
<dbReference type="PANTHER" id="PTHR11102:SF147">
    <property type="entry name" value="SEL1L ADAPTOR SUBUNIT OF ERAD E3 UBIQUITIN LIGASE"/>
    <property type="match status" value="1"/>
</dbReference>
<reference evidence="2" key="1">
    <citation type="journal article" date="2012" name="Vet. Microbiol.">
        <title>Comparative genomic analyses of the Taylorellae.</title>
        <authorList>
            <person name="Hauser H."/>
            <person name="Richter D.C."/>
            <person name="van Tonder A."/>
            <person name="Clark L."/>
            <person name="Preston A."/>
        </authorList>
    </citation>
    <scope>NUCLEOTIDE SEQUENCE</scope>
    <source>
        <strain evidence="2">14/45</strain>
    </source>
</reference>
<dbReference type="BioCyc" id="TASI1091495:G13GE-866-MONOMER"/>
<dbReference type="InterPro" id="IPR011990">
    <property type="entry name" value="TPR-like_helical_dom_sf"/>
</dbReference>
<sequence length="342" mass="39483">MRHCYQILKSIFSLIILCLLVLSNTSEAKLKPTDPELNLEQIHPDLLKGMNLFFGFNENQDFTKAWELLIPYSTENNSFAHMLLADMFLSGLGVQKDLKKGVMLLYLSSYRLNKIATNKLRYLSSLVRSENRKFYLENERFFSVNDSIIDDNRTAYYKQNRHIPHIFEDEKIWVIEYLAKASSKGNAIAQNMLGDMYFNKIMGVDSYKEIAYEFYDLAASKGNPNAILNKAHMLVCGYGVKKDISLAIKLTNDIAEKYKIPYLFLEIADLYIYGEEGVEQSNEEALVWLKKAADMGSELGQYTYDLVKNADNPRNAGELDRSKMWRDLANSCLFMKYPLFLK</sequence>
<dbReference type="SMART" id="SM00671">
    <property type="entry name" value="SEL1"/>
    <property type="match status" value="4"/>
</dbReference>
<evidence type="ECO:0000256" key="1">
    <source>
        <dbReference type="SAM" id="SignalP"/>
    </source>
</evidence>